<evidence type="ECO:0000313" key="2">
    <source>
        <dbReference type="EMBL" id="CAE6428512.1"/>
    </source>
</evidence>
<protein>
    <submittedName>
        <fullName evidence="2">Uncharacterized protein</fullName>
    </submittedName>
</protein>
<proteinExistence type="predicted"/>
<dbReference type="EMBL" id="CAJMXA010000383">
    <property type="protein sequence ID" value="CAE6428512.1"/>
    <property type="molecule type" value="Genomic_DNA"/>
</dbReference>
<name>A0A8H3ANY5_9AGAM</name>
<dbReference type="Proteomes" id="UP000663853">
    <property type="component" value="Unassembled WGS sequence"/>
</dbReference>
<evidence type="ECO:0000256" key="1">
    <source>
        <dbReference type="SAM" id="MobiDB-lite"/>
    </source>
</evidence>
<feature type="region of interest" description="Disordered" evidence="1">
    <location>
        <begin position="130"/>
        <end position="149"/>
    </location>
</feature>
<sequence length="162" mass="18176">MNGDTGVVSKRRLAAYFCDSDYETGLSNDMIQDDEGDRPQLVNTQRIYHASSPPPTRLDRLLFHMRIKPRSPKALQVVDHRNEQALAEAHGFISRNYRSGDQVILVADFTYGADYIIKWMEMLASHLHDGTTPGKPSKVQPRGRQNNPGQRVPIYAVAVIGA</sequence>
<evidence type="ECO:0000313" key="3">
    <source>
        <dbReference type="Proteomes" id="UP000663853"/>
    </source>
</evidence>
<gene>
    <name evidence="2" type="ORF">RDB_LOCUS20856</name>
</gene>
<dbReference type="AlphaFoldDB" id="A0A8H3ANY5"/>
<organism evidence="2 3">
    <name type="scientific">Rhizoctonia solani</name>
    <dbReference type="NCBI Taxonomy" id="456999"/>
    <lineage>
        <taxon>Eukaryota</taxon>
        <taxon>Fungi</taxon>
        <taxon>Dikarya</taxon>
        <taxon>Basidiomycota</taxon>
        <taxon>Agaricomycotina</taxon>
        <taxon>Agaricomycetes</taxon>
        <taxon>Cantharellales</taxon>
        <taxon>Ceratobasidiaceae</taxon>
        <taxon>Rhizoctonia</taxon>
    </lineage>
</organism>
<comment type="caution">
    <text evidence="2">The sequence shown here is derived from an EMBL/GenBank/DDBJ whole genome shotgun (WGS) entry which is preliminary data.</text>
</comment>
<accession>A0A8H3ANY5</accession>
<reference evidence="2" key="1">
    <citation type="submission" date="2021-01" db="EMBL/GenBank/DDBJ databases">
        <authorList>
            <person name="Kaushik A."/>
        </authorList>
    </citation>
    <scope>NUCLEOTIDE SEQUENCE</scope>
    <source>
        <strain evidence="2">AG6-10EEA</strain>
    </source>
</reference>